<dbReference type="GeneID" id="66996271"/>
<accession>A0A8E0QWK5</accession>
<protein>
    <recommendedName>
        <fullName evidence="2">VOC domain-containing protein</fullName>
    </recommendedName>
</protein>
<dbReference type="AlphaFoldDB" id="A0A8E0QWK5"/>
<feature type="domain" description="VOC" evidence="2">
    <location>
        <begin position="18"/>
        <end position="136"/>
    </location>
</feature>
<evidence type="ECO:0000313" key="3">
    <source>
        <dbReference type="EMBL" id="GIC92328.1"/>
    </source>
</evidence>
<sequence>MVADIFDEPGTRVSPPTKLAHVVLRTGTNFSRMVDFYKTFLGAKASFENDFISFISYDEEHHRIAIVAARGCGPKVPNSSGLHHIAFSYDSLTTLAVAYRQRKKLGIMPVWSVNHGPTSSIYYRDPDGNMIETQVDNFSTSEEATTFMMSKEFMDNPFGTDFDPEELIERLRAGESDASIKRRNEIGPRTEPRAVLHRQHKI</sequence>
<proteinExistence type="inferred from homology"/>
<evidence type="ECO:0000259" key="2">
    <source>
        <dbReference type="PROSITE" id="PS51819"/>
    </source>
</evidence>
<organism evidence="3 4">
    <name type="scientific">Aspergillus udagawae</name>
    <dbReference type="NCBI Taxonomy" id="91492"/>
    <lineage>
        <taxon>Eukaryota</taxon>
        <taxon>Fungi</taxon>
        <taxon>Dikarya</taxon>
        <taxon>Ascomycota</taxon>
        <taxon>Pezizomycotina</taxon>
        <taxon>Eurotiomycetes</taxon>
        <taxon>Eurotiomycetidae</taxon>
        <taxon>Eurotiales</taxon>
        <taxon>Aspergillaceae</taxon>
        <taxon>Aspergillus</taxon>
        <taxon>Aspergillus subgen. Fumigati</taxon>
    </lineage>
</organism>
<dbReference type="EMBL" id="BBXM02000007">
    <property type="protein sequence ID" value="GIC92328.1"/>
    <property type="molecule type" value="Genomic_DNA"/>
</dbReference>
<comment type="caution">
    <text evidence="3">The sequence shown here is derived from an EMBL/GenBank/DDBJ whole genome shotgun (WGS) entry which is preliminary data.</text>
</comment>
<reference evidence="3" key="2">
    <citation type="submission" date="2021-01" db="EMBL/GenBank/DDBJ databases">
        <title>Pan-genome distribution and transcriptional activeness of fungal secondary metabolism genes in Aspergillus section Fumigati.</title>
        <authorList>
            <person name="Takahashi H."/>
            <person name="Umemura M."/>
            <person name="Ninomiya A."/>
            <person name="Kusuya Y."/>
            <person name="Urayama S."/>
            <person name="Shimizu M."/>
            <person name="Watanabe A."/>
            <person name="Kamei K."/>
            <person name="Yaguchi T."/>
            <person name="Hagiwara D."/>
        </authorList>
    </citation>
    <scope>NUCLEOTIDE SEQUENCE</scope>
    <source>
        <strain evidence="3">IFM 46973</strain>
    </source>
</reference>
<dbReference type="InterPro" id="IPR004360">
    <property type="entry name" value="Glyas_Fos-R_dOase_dom"/>
</dbReference>
<comment type="similarity">
    <text evidence="1">Belongs to the glyoxalase I family.</text>
</comment>
<dbReference type="PANTHER" id="PTHR21366:SF14">
    <property type="entry name" value="GLYOXALASE DOMAIN-CONTAINING PROTEIN 5"/>
    <property type="match status" value="1"/>
</dbReference>
<dbReference type="Gene3D" id="3.10.180.10">
    <property type="entry name" value="2,3-Dihydroxybiphenyl 1,2-Dioxygenase, domain 1"/>
    <property type="match status" value="1"/>
</dbReference>
<dbReference type="SUPFAM" id="SSF54593">
    <property type="entry name" value="Glyoxalase/Bleomycin resistance protein/Dihydroxybiphenyl dioxygenase"/>
    <property type="match status" value="1"/>
</dbReference>
<dbReference type="PANTHER" id="PTHR21366">
    <property type="entry name" value="GLYOXALASE FAMILY PROTEIN"/>
    <property type="match status" value="1"/>
</dbReference>
<dbReference type="InterPro" id="IPR037523">
    <property type="entry name" value="VOC_core"/>
</dbReference>
<reference evidence="3" key="1">
    <citation type="journal article" date="2015" name="Genome Announc.">
        <title>Draft Genome Sequence of the Pathogenic Filamentous Fungus Aspergillus udagawae Strain IFM 46973T.</title>
        <authorList>
            <person name="Kusuya Y."/>
            <person name="Takahashi-Nakaguchi A."/>
            <person name="Takahashi H."/>
            <person name="Yaguchi T."/>
        </authorList>
    </citation>
    <scope>NUCLEOTIDE SEQUENCE</scope>
    <source>
        <strain evidence="3">IFM 46973</strain>
    </source>
</reference>
<dbReference type="Proteomes" id="UP000036893">
    <property type="component" value="Unassembled WGS sequence"/>
</dbReference>
<dbReference type="InterPro" id="IPR050383">
    <property type="entry name" value="GlyoxalaseI/FosfomycinResist"/>
</dbReference>
<evidence type="ECO:0000256" key="1">
    <source>
        <dbReference type="ARBA" id="ARBA00010363"/>
    </source>
</evidence>
<dbReference type="RefSeq" id="XP_043149594.1">
    <property type="nucleotide sequence ID" value="XM_043293659.1"/>
</dbReference>
<evidence type="ECO:0000313" key="4">
    <source>
        <dbReference type="Proteomes" id="UP000036893"/>
    </source>
</evidence>
<name>A0A8E0QWK5_9EURO</name>
<dbReference type="PROSITE" id="PS51819">
    <property type="entry name" value="VOC"/>
    <property type="match status" value="1"/>
</dbReference>
<dbReference type="Pfam" id="PF00903">
    <property type="entry name" value="Glyoxalase"/>
    <property type="match status" value="1"/>
</dbReference>
<dbReference type="InterPro" id="IPR029068">
    <property type="entry name" value="Glyas_Bleomycin-R_OHBP_Dase"/>
</dbReference>
<gene>
    <name evidence="3" type="ORF">Aud_008794</name>
</gene>